<evidence type="ECO:0000313" key="2">
    <source>
        <dbReference type="Proteomes" id="UP000240493"/>
    </source>
</evidence>
<dbReference type="AlphaFoldDB" id="A0A2T3Z229"/>
<sequence length="95" mass="9962">MLKPPLSLPMGSSRAQDRRHRITLLPHAVGTTACTLSAFANMYDAASLDAIGSTSPCSLILENQPITTRSSDGTGPRLDSGFCSSGVSRYSLSSC</sequence>
<organism evidence="1 2">
    <name type="scientific">Trichoderma asperellum (strain ATCC 204424 / CBS 433.97 / NBRC 101777)</name>
    <dbReference type="NCBI Taxonomy" id="1042311"/>
    <lineage>
        <taxon>Eukaryota</taxon>
        <taxon>Fungi</taxon>
        <taxon>Dikarya</taxon>
        <taxon>Ascomycota</taxon>
        <taxon>Pezizomycotina</taxon>
        <taxon>Sordariomycetes</taxon>
        <taxon>Hypocreomycetidae</taxon>
        <taxon>Hypocreales</taxon>
        <taxon>Hypocreaceae</taxon>
        <taxon>Trichoderma</taxon>
    </lineage>
</organism>
<dbReference type="Proteomes" id="UP000240493">
    <property type="component" value="Unassembled WGS sequence"/>
</dbReference>
<evidence type="ECO:0000313" key="1">
    <source>
        <dbReference type="EMBL" id="PTB38869.1"/>
    </source>
</evidence>
<keyword evidence="2" id="KW-1185">Reference proteome</keyword>
<name>A0A2T3Z229_TRIA4</name>
<dbReference type="EMBL" id="KZ679265">
    <property type="protein sequence ID" value="PTB38869.1"/>
    <property type="molecule type" value="Genomic_DNA"/>
</dbReference>
<reference evidence="1 2" key="1">
    <citation type="submission" date="2016-07" db="EMBL/GenBank/DDBJ databases">
        <title>Multiple horizontal gene transfer events from other fungi enriched the ability of initially mycotrophic Trichoderma (Ascomycota) to feed on dead plant biomass.</title>
        <authorList>
            <consortium name="DOE Joint Genome Institute"/>
            <person name="Aerts A."/>
            <person name="Atanasova L."/>
            <person name="Chenthamara K."/>
            <person name="Zhang J."/>
            <person name="Grujic M."/>
            <person name="Henrissat B."/>
            <person name="Kuo A."/>
            <person name="Salamov A."/>
            <person name="Lipzen A."/>
            <person name="Labutti K."/>
            <person name="Barry K."/>
            <person name="Miao Y."/>
            <person name="Rahimi M.J."/>
            <person name="Shen Q."/>
            <person name="Grigoriev I.V."/>
            <person name="Kubicek C.P."/>
            <person name="Druzhinina I.S."/>
        </authorList>
    </citation>
    <scope>NUCLEOTIDE SEQUENCE [LARGE SCALE GENOMIC DNA]</scope>
    <source>
        <strain evidence="1 2">CBS 433.97</strain>
    </source>
</reference>
<proteinExistence type="predicted"/>
<protein>
    <submittedName>
        <fullName evidence="1">Uncharacterized protein</fullName>
    </submittedName>
</protein>
<accession>A0A2T3Z229</accession>
<dbReference type="PROSITE" id="PS51257">
    <property type="entry name" value="PROKAR_LIPOPROTEIN"/>
    <property type="match status" value="1"/>
</dbReference>
<gene>
    <name evidence="1" type="ORF">M441DRAFT_240460</name>
</gene>